<dbReference type="InterPro" id="IPR029063">
    <property type="entry name" value="SAM-dependent_MTases_sf"/>
</dbReference>
<feature type="domain" description="MnmC-like methyltransferase" evidence="1">
    <location>
        <begin position="367"/>
        <end position="475"/>
    </location>
</feature>
<keyword evidence="3" id="KW-1185">Reference proteome</keyword>
<name>A0A3A1Y6M8_9GAMM</name>
<dbReference type="RefSeq" id="WP_119497413.1">
    <property type="nucleotide sequence ID" value="NZ_NRJH01000054.1"/>
</dbReference>
<dbReference type="EMBL" id="NRJH01000054">
    <property type="protein sequence ID" value="RIY31767.1"/>
    <property type="molecule type" value="Genomic_DNA"/>
</dbReference>
<evidence type="ECO:0000259" key="1">
    <source>
        <dbReference type="Pfam" id="PF05430"/>
    </source>
</evidence>
<dbReference type="InterPro" id="IPR008471">
    <property type="entry name" value="MnmC-like_methylTransf"/>
</dbReference>
<evidence type="ECO:0000313" key="3">
    <source>
        <dbReference type="Proteomes" id="UP000266258"/>
    </source>
</evidence>
<dbReference type="Pfam" id="PF05430">
    <property type="entry name" value="Methyltransf_30"/>
    <property type="match status" value="1"/>
</dbReference>
<dbReference type="Gene3D" id="3.30.9.10">
    <property type="entry name" value="D-Amino Acid Oxidase, subunit A, domain 2"/>
    <property type="match status" value="1"/>
</dbReference>
<dbReference type="AlphaFoldDB" id="A0A3A1Y6M8"/>
<comment type="caution">
    <text evidence="2">The sequence shown here is derived from an EMBL/GenBank/DDBJ whole genome shotgun (WGS) entry which is preliminary data.</text>
</comment>
<proteinExistence type="predicted"/>
<sequence length="960" mass="109184">MINNIFSNFSLEKISKAKINIQEDRLTSQEYDDIYYQHDNPIDECTYTYLWKSKLLQTITQNLLQKSQTVLKCLEIGFGTGLNFLTTLSALTAYREVKNLDYFRLAEYSLSAAKAHKEIKSHLVNIFSSPKYSTNDTKFSSSLGKKITANIAQNKFYEFLYLDIRGLEQTLLTDKYIKMLVDSENNFFLDICLEHLESLVSCEGFKTNIAPKSIALNQEFLVQYLSLEKFPVDKDVLYQTQTNFFVPKLEVATPTFINLSLYSILEQLFDLDNFAQQELEQRFLTYLASSAFKQEFASQYSQAEFNQLKSKAKAQVQKLVSYYWHLAKMGYFVHLISTAFPLDLKKIQNKIRDNNLEAIEQLYGNGNIANSASITFNCSNNVFNLYFDTAQKVFNEYALALGPASVDIIYLDGFNPNNNLDLWNTNLYASLAFFAKDNCSLTTFTSASKVGKGLAQVGFTLSKTPGYNKSKSITAIYTDRTKLAQLLKEYYADSVKEKIYHQMPMASPEELNEILTQAYPYYKGDKFTLPFQGKIDKQLINKLYLISQGRYLPQLTFPYTQLDAHVIKELIQGKKQAHVLGKGIAGISIANYLRQLGIEVLTSEKATENKASINPIGLVYPQLFDDDPSLVQLHINAFNYNRSNFKQQGDFVEPSKIYLSNQSSVQPNLAWEFVSQLSNATFIIAGYKHYVNRAVEYYTRATNITSPQIGVEFICTGASLRDEFTHLTLSSGKTSYIFLFDFIALLEHFPHLEQELILERLANSNCSFGYFTSGLIKSSKEINLNSEVNLDKAIILFGATHHNNLAATDLLGQEEKDNLHNVQEFVKALQLDQETEFTLALSKLVEQNQWEIKFGSRVNIRDRFPLMGQKYEHKAYTSALAQYKHKKYSEKVNLDALNFTLEANKYYLGGLGSRGLNLAPLLAVNLVHMALGLSLSLPDRIIQKTNPQRLLASQTLKGLS</sequence>
<dbReference type="GO" id="GO:0016645">
    <property type="term" value="F:oxidoreductase activity, acting on the CH-NH group of donors"/>
    <property type="evidence" value="ECO:0007669"/>
    <property type="project" value="InterPro"/>
</dbReference>
<dbReference type="InterPro" id="IPR036188">
    <property type="entry name" value="FAD/NAD-bd_sf"/>
</dbReference>
<gene>
    <name evidence="2" type="ORF">CJP74_06235</name>
</gene>
<dbReference type="OrthoDB" id="9786494at2"/>
<protein>
    <recommendedName>
        <fullName evidence="1">MnmC-like methyltransferase domain-containing protein</fullName>
    </recommendedName>
</protein>
<accession>A0A3A1Y6M8</accession>
<reference evidence="2 3" key="1">
    <citation type="submission" date="2017-08" db="EMBL/GenBank/DDBJ databases">
        <title>Reclassification of Bisgaard taxon 37 and 44.</title>
        <authorList>
            <person name="Christensen H."/>
        </authorList>
    </citation>
    <scope>NUCLEOTIDE SEQUENCE [LARGE SCALE GENOMIC DNA]</scope>
    <source>
        <strain evidence="2 3">B96_4</strain>
    </source>
</reference>
<dbReference type="Proteomes" id="UP000266258">
    <property type="component" value="Unassembled WGS sequence"/>
</dbReference>
<dbReference type="Gene3D" id="3.50.50.60">
    <property type="entry name" value="FAD/NAD(P)-binding domain"/>
    <property type="match status" value="2"/>
</dbReference>
<organism evidence="2 3">
    <name type="scientific">Psittacicella melopsittaci</name>
    <dbReference type="NCBI Taxonomy" id="2028576"/>
    <lineage>
        <taxon>Bacteria</taxon>
        <taxon>Pseudomonadati</taxon>
        <taxon>Pseudomonadota</taxon>
        <taxon>Gammaproteobacteria</taxon>
        <taxon>Pasteurellales</taxon>
        <taxon>Psittacicellaceae</taxon>
        <taxon>Psittacicella</taxon>
    </lineage>
</organism>
<evidence type="ECO:0000313" key="2">
    <source>
        <dbReference type="EMBL" id="RIY31767.1"/>
    </source>
</evidence>
<dbReference type="Gene3D" id="3.40.50.150">
    <property type="entry name" value="Vaccinia Virus protein VP39"/>
    <property type="match status" value="2"/>
</dbReference>